<dbReference type="PANTHER" id="PTHR35046:SF9">
    <property type="entry name" value="RNA-DIRECTED DNA POLYMERASE"/>
    <property type="match status" value="1"/>
</dbReference>
<evidence type="ECO:0000313" key="2">
    <source>
        <dbReference type="Proteomes" id="UP000257109"/>
    </source>
</evidence>
<reference evidence="1" key="1">
    <citation type="submission" date="2018-05" db="EMBL/GenBank/DDBJ databases">
        <title>Draft genome of Mucuna pruriens seed.</title>
        <authorList>
            <person name="Nnadi N.E."/>
            <person name="Vos R."/>
            <person name="Hasami M.H."/>
            <person name="Devisetty U.K."/>
            <person name="Aguiy J.C."/>
        </authorList>
    </citation>
    <scope>NUCLEOTIDE SEQUENCE [LARGE SCALE GENOMIC DNA]</scope>
    <source>
        <strain evidence="1">JCA_2017</strain>
    </source>
</reference>
<gene>
    <name evidence="1" type="ORF">CR513_25803</name>
</gene>
<evidence type="ECO:0000313" key="1">
    <source>
        <dbReference type="EMBL" id="RDX92116.1"/>
    </source>
</evidence>
<name>A0A371GNL5_MUCPR</name>
<dbReference type="AlphaFoldDB" id="A0A371GNL5"/>
<feature type="non-terminal residue" evidence="1">
    <location>
        <position position="213"/>
    </location>
</feature>
<dbReference type="EMBL" id="QJKJ01004945">
    <property type="protein sequence ID" value="RDX92116.1"/>
    <property type="molecule type" value="Genomic_DNA"/>
</dbReference>
<feature type="non-terminal residue" evidence="1">
    <location>
        <position position="1"/>
    </location>
</feature>
<dbReference type="Proteomes" id="UP000257109">
    <property type="component" value="Unassembled WGS sequence"/>
</dbReference>
<comment type="caution">
    <text evidence="1">The sequence shown here is derived from an EMBL/GenBank/DDBJ whole genome shotgun (WGS) entry which is preliminary data.</text>
</comment>
<sequence>MKYDAQSVCNKCITCKQAKSKVMPHSFYTPLSVPNQPWTGFLDLNVENTVYLFKMTYFIAYSKTNDATHVVDLFFKEVVHLHGLPRTIKTCYLVVAIILRLFIFHQCNLHPVHLYTHPHKVQDGLEWAEKQSAKGDRNRLGHWESLLASVSPVPTYLGFRRVKVYGFWPIWFQPSVVEYRKVVGWYWVGPNSDEFDLDKRPRMTGIKGLSLPG</sequence>
<keyword evidence="2" id="KW-1185">Reference proteome</keyword>
<organism evidence="1 2">
    <name type="scientific">Mucuna pruriens</name>
    <name type="common">Velvet bean</name>
    <name type="synonym">Dolichos pruriens</name>
    <dbReference type="NCBI Taxonomy" id="157652"/>
    <lineage>
        <taxon>Eukaryota</taxon>
        <taxon>Viridiplantae</taxon>
        <taxon>Streptophyta</taxon>
        <taxon>Embryophyta</taxon>
        <taxon>Tracheophyta</taxon>
        <taxon>Spermatophyta</taxon>
        <taxon>Magnoliopsida</taxon>
        <taxon>eudicotyledons</taxon>
        <taxon>Gunneridae</taxon>
        <taxon>Pentapetalae</taxon>
        <taxon>rosids</taxon>
        <taxon>fabids</taxon>
        <taxon>Fabales</taxon>
        <taxon>Fabaceae</taxon>
        <taxon>Papilionoideae</taxon>
        <taxon>50 kb inversion clade</taxon>
        <taxon>NPAAA clade</taxon>
        <taxon>indigoferoid/millettioid clade</taxon>
        <taxon>Phaseoleae</taxon>
        <taxon>Mucuna</taxon>
    </lineage>
</organism>
<dbReference type="PANTHER" id="PTHR35046">
    <property type="entry name" value="ZINC KNUCKLE (CCHC-TYPE) FAMILY PROTEIN"/>
    <property type="match status" value="1"/>
</dbReference>
<accession>A0A371GNL5</accession>
<protein>
    <submittedName>
        <fullName evidence="1">Uncharacterized protein</fullName>
    </submittedName>
</protein>
<proteinExistence type="predicted"/>